<dbReference type="AlphaFoldDB" id="A0A3N0CL54"/>
<keyword evidence="4" id="KW-1185">Reference proteome</keyword>
<feature type="compositionally biased region" description="Basic and acidic residues" evidence="2">
    <location>
        <begin position="28"/>
        <end position="40"/>
    </location>
</feature>
<sequence length="988" mass="103491">MVKAAAAAALLDRELNSLSKDSVQAQRTTRELEKGIDKVGRTSGTSGREVDRLSGRIRLLGDAFTVLLPTVAPIGSVGVAAIAGLSSEIGFATIAAGTAVLAFQGIGDTLKAVNKAALEPTEANLTAARIAMESLTPAAQDFVREIRAMQPELSRLKALAATNLFPGLTAGLHELEGTLPAVEKIIGAIAAELGSIAEDAGASLASERWMPFFEFIATEAPPALSDLASAIGNTTHAFAELWMAFTPLNRSFADWLVSSTADLDRWAAGLSETQGFREFVAYIQRTGPQLQETIGAIANAFLQIIEAAAPLAGPVLETLTALSNVVAAIAGSDLGTPIYTAVAAMVIFNRTMQASEAGVARLKGGFANFSTGAKLGAVVLGLEAIDMAVDSIFDKQLDGSNLGRSLEALAAGNVVGEIKDKFGKDLKGLVDELGLATGGGLDAINRKASSVPVLGTLFDLPSKLTGGTGYKTAVDNVKQLDQALAGLVDSGQADAAKAIVDQILEAGASSSDVANGFKQYGLAVENATGKSADFTLQAEKQSQAVLAQKQAAHETASSFLEFGASLSDSKVSLDDWIKELEDQAAALRDFTANAKEAGEKGLRQGLIKELEAAGPAGALRMRELANATEAEIRRANRAWRSGRLAIKEYEDFKLTPKTPQINVTPAMSALDRLVKKYNNSTIAFRAVVRGVGGIPKGDQGNPLFVDQTPADGATVLGPRFPYADKTLILAAPGEEVISNRHGQADRHRGLLKAINADRLAGGGTVGNRPALNAYIRDDLDMKFPSTLKQWNKAIAASTKLLEKESSKRQALLDQAQSVRDSISSNYKSDLFGKTDSSVWMSAADRMKAGKGDVFSTLTGDIGNLTSLKGAIGQLKSKGLDSDALAYLLSEGSLQDVQNFATGPKADVAKYESLFNQRDRLSVEVGNAGASAAFGPQLAVAKAQYLEAKKMTAALTRVGNLLEKNPNATGAAIARAINGVGPKRPKGKR</sequence>
<gene>
    <name evidence="3" type="ORF">EFK50_07880</name>
</gene>
<evidence type="ECO:0000313" key="3">
    <source>
        <dbReference type="EMBL" id="RNL63653.1"/>
    </source>
</evidence>
<name>A0A3N0CL54_9ACTN</name>
<organism evidence="3 4">
    <name type="scientific">Nocardioides marmoriginsengisoli</name>
    <dbReference type="NCBI Taxonomy" id="661483"/>
    <lineage>
        <taxon>Bacteria</taxon>
        <taxon>Bacillati</taxon>
        <taxon>Actinomycetota</taxon>
        <taxon>Actinomycetes</taxon>
        <taxon>Propionibacteriales</taxon>
        <taxon>Nocardioidaceae</taxon>
        <taxon>Nocardioides</taxon>
    </lineage>
</organism>
<evidence type="ECO:0000313" key="4">
    <source>
        <dbReference type="Proteomes" id="UP000267128"/>
    </source>
</evidence>
<protein>
    <submittedName>
        <fullName evidence="3">Uncharacterized protein</fullName>
    </submittedName>
</protein>
<accession>A0A3N0CL54</accession>
<reference evidence="3 4" key="1">
    <citation type="submission" date="2018-11" db="EMBL/GenBank/DDBJ databases">
        <authorList>
            <person name="Li F."/>
        </authorList>
    </citation>
    <scope>NUCLEOTIDE SEQUENCE [LARGE SCALE GENOMIC DNA]</scope>
    <source>
        <strain evidence="3 4">Gsoil 097</strain>
    </source>
</reference>
<feature type="region of interest" description="Disordered" evidence="2">
    <location>
        <begin position="22"/>
        <end position="47"/>
    </location>
</feature>
<keyword evidence="1" id="KW-0175">Coiled coil</keyword>
<feature type="coiled-coil region" evidence="1">
    <location>
        <begin position="577"/>
        <end position="638"/>
    </location>
</feature>
<evidence type="ECO:0000256" key="2">
    <source>
        <dbReference type="SAM" id="MobiDB-lite"/>
    </source>
</evidence>
<dbReference type="Proteomes" id="UP000267128">
    <property type="component" value="Unassembled WGS sequence"/>
</dbReference>
<proteinExistence type="predicted"/>
<comment type="caution">
    <text evidence="3">The sequence shown here is derived from an EMBL/GenBank/DDBJ whole genome shotgun (WGS) entry which is preliminary data.</text>
</comment>
<evidence type="ECO:0000256" key="1">
    <source>
        <dbReference type="SAM" id="Coils"/>
    </source>
</evidence>
<dbReference type="EMBL" id="RJSE01000006">
    <property type="protein sequence ID" value="RNL63653.1"/>
    <property type="molecule type" value="Genomic_DNA"/>
</dbReference>